<dbReference type="FunFam" id="1.10.287.950:FF:000001">
    <property type="entry name" value="Methyl-accepting chemotaxis sensory transducer"/>
    <property type="match status" value="1"/>
</dbReference>
<evidence type="ECO:0000256" key="4">
    <source>
        <dbReference type="PROSITE-ProRule" id="PRU00284"/>
    </source>
</evidence>
<keyword evidence="2 4" id="KW-0807">Transducer</keyword>
<dbReference type="SUPFAM" id="SSF103190">
    <property type="entry name" value="Sensory domain-like"/>
    <property type="match status" value="1"/>
</dbReference>
<dbReference type="PRINTS" id="PR00260">
    <property type="entry name" value="CHEMTRNSDUCR"/>
</dbReference>
<dbReference type="Pfam" id="PF00672">
    <property type="entry name" value="HAMP"/>
    <property type="match status" value="1"/>
</dbReference>
<evidence type="ECO:0000313" key="8">
    <source>
        <dbReference type="EMBL" id="SDJ45928.1"/>
    </source>
</evidence>
<sequence length="635" mass="68316">MKSLGFKSSMIASVVLLVSACLLIANWQSYLTIKENTINSIEAQSKAIFRYEANKIAAWFEGKSNTIATLADEYVPGSNSQKYVEIAKLTSKVSEINQVLYATESGRAYSNIVGGIWNNGVADPQHYDPRDRPWYQQGIASGVLDVTDVYTDAFSGKPLISVMKRVSNGVVLGDIELGILDDTVKNVNFPGAVTAIIDESGKAIATNSSKLMPGTRFSDIGMENVLHGMHADEESSVHYELDGVEKLAFTKEIPLVNGKKWYLFIGVDKSVAYAPVDRALTNAIVSSLIMLAVGIVVVLAVLKVLYRPIHALKEVVMDLSQGNGDLTRRLPVTGDDDLGQISQEINRFIGNLQSLMLEVSQSSNHISNSVVQVKKQSDANNAILIDHNKETEQIVAAVEEMSATAHDVARNAAEASQSTHSTNSQVIESRNLVIEATTSVSQLVDDVETTAENITGIEKDTLEITNVLKVIGEISDQTNLLALNAAIEAARAGKYGRGFAVVADEVRALAARTQTSTAEIEATLTKLYRGTSSTVSAMETAKSTCEKTVERTSLVAQKLDTFVDSVGHINDLNTHIATAAEEQSSVSSEISRNVNTISGIVVELSSNSQVTANEATNLAAANSQLKSVVGKFKLQ</sequence>
<dbReference type="GO" id="GO:0004888">
    <property type="term" value="F:transmembrane signaling receptor activity"/>
    <property type="evidence" value="ECO:0007669"/>
    <property type="project" value="InterPro"/>
</dbReference>
<dbReference type="Proteomes" id="UP000199527">
    <property type="component" value="Unassembled WGS sequence"/>
</dbReference>
<evidence type="ECO:0000256" key="1">
    <source>
        <dbReference type="ARBA" id="ARBA00004370"/>
    </source>
</evidence>
<dbReference type="EMBL" id="FNEM01000008">
    <property type="protein sequence ID" value="SDJ45928.1"/>
    <property type="molecule type" value="Genomic_DNA"/>
</dbReference>
<protein>
    <submittedName>
        <fullName evidence="8">Methyl-accepting chemotaxis sensory transducer with Cache sensor</fullName>
    </submittedName>
</protein>
<dbReference type="Gene3D" id="3.30.450.20">
    <property type="entry name" value="PAS domain"/>
    <property type="match status" value="2"/>
</dbReference>
<evidence type="ECO:0000256" key="3">
    <source>
        <dbReference type="ARBA" id="ARBA00029447"/>
    </source>
</evidence>
<evidence type="ECO:0000313" key="9">
    <source>
        <dbReference type="Proteomes" id="UP000199527"/>
    </source>
</evidence>
<dbReference type="PROSITE" id="PS51257">
    <property type="entry name" value="PROKAR_LIPOPROTEIN"/>
    <property type="match status" value="1"/>
</dbReference>
<evidence type="ECO:0000256" key="5">
    <source>
        <dbReference type="SAM" id="Phobius"/>
    </source>
</evidence>
<dbReference type="PROSITE" id="PS50111">
    <property type="entry name" value="CHEMOTAXIS_TRANSDUC_2"/>
    <property type="match status" value="1"/>
</dbReference>
<gene>
    <name evidence="8" type="ORF">SAMN04488540_108110</name>
</gene>
<keyword evidence="5" id="KW-0812">Transmembrane</keyword>
<feature type="domain" description="Methyl-accepting transducer" evidence="6">
    <location>
        <begin position="362"/>
        <end position="598"/>
    </location>
</feature>
<dbReference type="AlphaFoldDB" id="A0A1G8TWI8"/>
<dbReference type="SUPFAM" id="SSF58104">
    <property type="entry name" value="Methyl-accepting chemotaxis protein (MCP) signaling domain"/>
    <property type="match status" value="1"/>
</dbReference>
<evidence type="ECO:0000259" key="7">
    <source>
        <dbReference type="PROSITE" id="PS50885"/>
    </source>
</evidence>
<dbReference type="CDD" id="cd18773">
    <property type="entry name" value="PDC1_HK_sensor"/>
    <property type="match status" value="1"/>
</dbReference>
<dbReference type="InterPro" id="IPR004089">
    <property type="entry name" value="MCPsignal_dom"/>
</dbReference>
<dbReference type="SMART" id="SM00304">
    <property type="entry name" value="HAMP"/>
    <property type="match status" value="1"/>
</dbReference>
<evidence type="ECO:0000259" key="6">
    <source>
        <dbReference type="PROSITE" id="PS50111"/>
    </source>
</evidence>
<reference evidence="9" key="1">
    <citation type="submission" date="2016-10" db="EMBL/GenBank/DDBJ databases">
        <authorList>
            <person name="Varghese N."/>
            <person name="Submissions S."/>
        </authorList>
    </citation>
    <scope>NUCLEOTIDE SEQUENCE [LARGE SCALE GENOMIC DNA]</scope>
    <source>
        <strain evidence="9">DSM 23317</strain>
    </source>
</reference>
<comment type="similarity">
    <text evidence="3">Belongs to the methyl-accepting chemotaxis (MCP) protein family.</text>
</comment>
<dbReference type="PANTHER" id="PTHR32089">
    <property type="entry name" value="METHYL-ACCEPTING CHEMOTAXIS PROTEIN MCPB"/>
    <property type="match status" value="1"/>
</dbReference>
<proteinExistence type="inferred from homology"/>
<feature type="domain" description="HAMP" evidence="7">
    <location>
        <begin position="303"/>
        <end position="357"/>
    </location>
</feature>
<comment type="subcellular location">
    <subcellularLocation>
        <location evidence="1">Membrane</location>
    </subcellularLocation>
</comment>
<accession>A0A1G8TWI8</accession>
<dbReference type="Pfam" id="PF00015">
    <property type="entry name" value="MCPsignal"/>
    <property type="match status" value="1"/>
</dbReference>
<feature type="transmembrane region" description="Helical" evidence="5">
    <location>
        <begin position="283"/>
        <end position="306"/>
    </location>
</feature>
<name>A0A1G8TWI8_9GAMM</name>
<dbReference type="CDD" id="cd11386">
    <property type="entry name" value="MCP_signal"/>
    <property type="match status" value="1"/>
</dbReference>
<dbReference type="CDD" id="cd06225">
    <property type="entry name" value="HAMP"/>
    <property type="match status" value="1"/>
</dbReference>
<dbReference type="SMART" id="SM00283">
    <property type="entry name" value="MA"/>
    <property type="match status" value="1"/>
</dbReference>
<evidence type="ECO:0000256" key="2">
    <source>
        <dbReference type="ARBA" id="ARBA00023224"/>
    </source>
</evidence>
<keyword evidence="9" id="KW-1185">Reference proteome</keyword>
<keyword evidence="5" id="KW-1133">Transmembrane helix</keyword>
<dbReference type="InterPro" id="IPR029151">
    <property type="entry name" value="Sensor-like_sf"/>
</dbReference>
<dbReference type="GO" id="GO:0016020">
    <property type="term" value="C:membrane"/>
    <property type="evidence" value="ECO:0007669"/>
    <property type="project" value="UniProtKB-SubCell"/>
</dbReference>
<dbReference type="PROSITE" id="PS50885">
    <property type="entry name" value="HAMP"/>
    <property type="match status" value="1"/>
</dbReference>
<dbReference type="InterPro" id="IPR003660">
    <property type="entry name" value="HAMP_dom"/>
</dbReference>
<dbReference type="PANTHER" id="PTHR32089:SF55">
    <property type="entry name" value="METHYL ACCEPTING SENSORY TRANSDUCER WITH CACHE_2 SMALL MOLECULE BINDING DOMAIN"/>
    <property type="match status" value="1"/>
</dbReference>
<keyword evidence="5" id="KW-0472">Membrane</keyword>
<dbReference type="GO" id="GO:0006935">
    <property type="term" value="P:chemotaxis"/>
    <property type="evidence" value="ECO:0007669"/>
    <property type="project" value="InterPro"/>
</dbReference>
<dbReference type="Gene3D" id="1.10.287.950">
    <property type="entry name" value="Methyl-accepting chemotaxis protein"/>
    <property type="match status" value="1"/>
</dbReference>
<dbReference type="GO" id="GO:0007165">
    <property type="term" value="P:signal transduction"/>
    <property type="evidence" value="ECO:0007669"/>
    <property type="project" value="UniProtKB-KW"/>
</dbReference>
<organism evidence="8 9">
    <name type="scientific">Ferrimonas sediminum</name>
    <dbReference type="NCBI Taxonomy" id="718193"/>
    <lineage>
        <taxon>Bacteria</taxon>
        <taxon>Pseudomonadati</taxon>
        <taxon>Pseudomonadota</taxon>
        <taxon>Gammaproteobacteria</taxon>
        <taxon>Alteromonadales</taxon>
        <taxon>Ferrimonadaceae</taxon>
        <taxon>Ferrimonas</taxon>
    </lineage>
</organism>
<dbReference type="InterPro" id="IPR004090">
    <property type="entry name" value="Chemotax_Me-accpt_rcpt"/>
</dbReference>